<evidence type="ECO:0000313" key="2">
    <source>
        <dbReference type="EMBL" id="SAL41148.1"/>
    </source>
</evidence>
<protein>
    <recommendedName>
        <fullName evidence="4">Hemolysin</fullName>
    </recommendedName>
</protein>
<evidence type="ECO:0000256" key="1">
    <source>
        <dbReference type="SAM" id="MobiDB-lite"/>
    </source>
</evidence>
<gene>
    <name evidence="2" type="ORF">AWB64_04376</name>
</gene>
<dbReference type="Proteomes" id="UP000054893">
    <property type="component" value="Unassembled WGS sequence"/>
</dbReference>
<proteinExistence type="predicted"/>
<dbReference type="EMBL" id="FCOC02000015">
    <property type="protein sequence ID" value="SAL41148.1"/>
    <property type="molecule type" value="Genomic_DNA"/>
</dbReference>
<evidence type="ECO:0008006" key="4">
    <source>
        <dbReference type="Google" id="ProtNLM"/>
    </source>
</evidence>
<reference evidence="2 3" key="1">
    <citation type="submission" date="2016-01" db="EMBL/GenBank/DDBJ databases">
        <authorList>
            <person name="Oliw E.H."/>
        </authorList>
    </citation>
    <scope>NUCLEOTIDE SEQUENCE [LARGE SCALE GENOMIC DNA]</scope>
    <source>
        <strain evidence="2">LMG 22029</strain>
    </source>
</reference>
<feature type="compositionally biased region" description="Polar residues" evidence="1">
    <location>
        <begin position="58"/>
        <end position="72"/>
    </location>
</feature>
<evidence type="ECO:0000313" key="3">
    <source>
        <dbReference type="Proteomes" id="UP000054893"/>
    </source>
</evidence>
<dbReference type="AlphaFoldDB" id="A0A158H9Z6"/>
<feature type="region of interest" description="Disordered" evidence="1">
    <location>
        <begin position="52"/>
        <end position="72"/>
    </location>
</feature>
<organism evidence="2 3">
    <name type="scientific">Caballeronia sordidicola</name>
    <name type="common">Burkholderia sordidicola</name>
    <dbReference type="NCBI Taxonomy" id="196367"/>
    <lineage>
        <taxon>Bacteria</taxon>
        <taxon>Pseudomonadati</taxon>
        <taxon>Pseudomonadota</taxon>
        <taxon>Betaproteobacteria</taxon>
        <taxon>Burkholderiales</taxon>
        <taxon>Burkholderiaceae</taxon>
        <taxon>Caballeronia</taxon>
    </lineage>
</organism>
<name>A0A158H9Z6_CABSO</name>
<sequence length="262" mass="27790">MRRHCRLTDRFNRQLHPQERTLAKQLADKSGGKYTQAQVEDQMRIMGGLIGDSRESGAPSTLIGQTPSDSGAQWQYAGKTDDGKPILTQITAQPDQGLQSYILTNAGSMPGGDVPNIVYDQIGKKGFSVDLRGPFTKFDQSDADYVRDTAAGAASMISTNAGRIGSAAATAAVLPTPYTPIFEGLAFGATITGWAADFAAQMARPNPGAYVAGGIVDLTLGGMANKYPLAGTFFTESGNWIKNTTAFNDASKKLNDAAKNKK</sequence>
<accession>A0A158H9Z6</accession>